<evidence type="ECO:0000256" key="12">
    <source>
        <dbReference type="ARBA" id="ARBA00023209"/>
    </source>
</evidence>
<comment type="similarity">
    <text evidence="3 16">Belongs to the CDP-alcohol phosphatidyltransferase class-I family.</text>
</comment>
<dbReference type="InterPro" id="IPR050324">
    <property type="entry name" value="CDP-alcohol_PTase-I"/>
</dbReference>
<dbReference type="PANTHER" id="PTHR14269">
    <property type="entry name" value="CDP-DIACYLGLYCEROL--GLYCEROL-3-PHOSPHATE 3-PHOSPHATIDYLTRANSFERASE-RELATED"/>
    <property type="match status" value="1"/>
</dbReference>
<dbReference type="Gene3D" id="1.20.120.1760">
    <property type="match status" value="1"/>
</dbReference>
<comment type="catalytic activity">
    <reaction evidence="14">
        <text>a CDP-1,2-diacyl-sn-glycerol + sn-glycerol 3-phosphate = a 1,2-diacyl-sn-glycero-3-phospho-(1'-sn-glycero-3'-phosphate) + CMP + H(+)</text>
        <dbReference type="Rhea" id="RHEA:12593"/>
        <dbReference type="ChEBI" id="CHEBI:15378"/>
        <dbReference type="ChEBI" id="CHEBI:57597"/>
        <dbReference type="ChEBI" id="CHEBI:58332"/>
        <dbReference type="ChEBI" id="CHEBI:60110"/>
        <dbReference type="ChEBI" id="CHEBI:60377"/>
        <dbReference type="EC" id="2.7.8.5"/>
    </reaction>
</comment>
<dbReference type="GO" id="GO:0046474">
    <property type="term" value="P:glycerophospholipid biosynthetic process"/>
    <property type="evidence" value="ECO:0007669"/>
    <property type="project" value="TreeGrafter"/>
</dbReference>
<dbReference type="InterPro" id="IPR048254">
    <property type="entry name" value="CDP_ALCOHOL_P_TRANSF_CS"/>
</dbReference>
<evidence type="ECO:0000256" key="6">
    <source>
        <dbReference type="ARBA" id="ARBA00022516"/>
    </source>
</evidence>
<feature type="transmembrane region" description="Helical" evidence="17">
    <location>
        <begin position="156"/>
        <end position="177"/>
    </location>
</feature>
<dbReference type="GO" id="GO:0016020">
    <property type="term" value="C:membrane"/>
    <property type="evidence" value="ECO:0007669"/>
    <property type="project" value="UniProtKB-SubCell"/>
</dbReference>
<dbReference type="PANTHER" id="PTHR14269:SF62">
    <property type="entry name" value="CDP-DIACYLGLYCEROL--GLYCEROL-3-PHOSPHATE 3-PHOSPHATIDYLTRANSFERASE 1, CHLOROPLASTIC"/>
    <property type="match status" value="1"/>
</dbReference>
<evidence type="ECO:0000256" key="7">
    <source>
        <dbReference type="ARBA" id="ARBA00022679"/>
    </source>
</evidence>
<evidence type="ECO:0000256" key="5">
    <source>
        <dbReference type="ARBA" id="ARBA00014944"/>
    </source>
</evidence>
<keyword evidence="7 16" id="KW-0808">Transferase</keyword>
<dbReference type="STRING" id="1860122.A9404_02430"/>
<evidence type="ECO:0000256" key="17">
    <source>
        <dbReference type="SAM" id="Phobius"/>
    </source>
</evidence>
<evidence type="ECO:0000256" key="16">
    <source>
        <dbReference type="RuleBase" id="RU003750"/>
    </source>
</evidence>
<dbReference type="PIRSF" id="PIRSF000847">
    <property type="entry name" value="Phos_ph_gly_syn"/>
    <property type="match status" value="1"/>
</dbReference>
<proteinExistence type="inferred from homology"/>
<keyword evidence="10" id="KW-0443">Lipid metabolism</keyword>
<dbReference type="InterPro" id="IPR043130">
    <property type="entry name" value="CDP-OH_PTrfase_TM_dom"/>
</dbReference>
<evidence type="ECO:0000256" key="4">
    <source>
        <dbReference type="ARBA" id="ARBA00013170"/>
    </source>
</evidence>
<keyword evidence="8 17" id="KW-0812">Transmembrane</keyword>
<comment type="pathway">
    <text evidence="2">Phospholipid metabolism; phosphatidylglycerol biosynthesis; phosphatidylglycerol from CDP-diacylglycerol: step 1/2.</text>
</comment>
<keyword evidence="13" id="KW-1208">Phospholipid metabolism</keyword>
<evidence type="ECO:0000256" key="11">
    <source>
        <dbReference type="ARBA" id="ARBA00023136"/>
    </source>
</evidence>
<keyword evidence="12" id="KW-0594">Phospholipid biosynthesis</keyword>
<name>A0A191ZET2_9GAMM</name>
<keyword evidence="11 17" id="KW-0472">Membrane</keyword>
<evidence type="ECO:0000313" key="18">
    <source>
        <dbReference type="EMBL" id="ANJ66386.1"/>
    </source>
</evidence>
<feature type="transmembrane region" description="Helical" evidence="17">
    <location>
        <begin position="72"/>
        <end position="98"/>
    </location>
</feature>
<dbReference type="GO" id="GO:0008444">
    <property type="term" value="F:CDP-diacylglycerol-glycerol-3-phosphate 3-phosphatidyltransferase activity"/>
    <property type="evidence" value="ECO:0007669"/>
    <property type="project" value="UniProtKB-UniRule"/>
</dbReference>
<feature type="transmembrane region" description="Helical" evidence="17">
    <location>
        <begin position="33"/>
        <end position="52"/>
    </location>
</feature>
<reference evidence="18 19" key="1">
    <citation type="submission" date="2016-06" db="EMBL/GenBank/DDBJ databases">
        <title>Insight into the functional genes involving in sulfur oxidation in Pearl River water.</title>
        <authorList>
            <person name="Luo J."/>
            <person name="Tan X."/>
            <person name="Lin W."/>
        </authorList>
    </citation>
    <scope>NUCLEOTIDE SEQUENCE [LARGE SCALE GENOMIC DNA]</scope>
    <source>
        <strain evidence="18 19">LS2</strain>
    </source>
</reference>
<feature type="transmembrane region" description="Helical" evidence="17">
    <location>
        <begin position="6"/>
        <end position="26"/>
    </location>
</feature>
<dbReference type="NCBIfam" id="TIGR00560">
    <property type="entry name" value="pgsA"/>
    <property type="match status" value="1"/>
</dbReference>
<evidence type="ECO:0000256" key="1">
    <source>
        <dbReference type="ARBA" id="ARBA00004141"/>
    </source>
</evidence>
<dbReference type="InterPro" id="IPR004570">
    <property type="entry name" value="Phosphatidylglycerol_P_synth"/>
</dbReference>
<organism evidence="18 19">
    <name type="scientific">Halothiobacillus diazotrophicus</name>
    <dbReference type="NCBI Taxonomy" id="1860122"/>
    <lineage>
        <taxon>Bacteria</taxon>
        <taxon>Pseudomonadati</taxon>
        <taxon>Pseudomonadota</taxon>
        <taxon>Gammaproteobacteria</taxon>
        <taxon>Chromatiales</taxon>
        <taxon>Halothiobacillaceae</taxon>
        <taxon>Halothiobacillus</taxon>
    </lineage>
</organism>
<evidence type="ECO:0000256" key="8">
    <source>
        <dbReference type="ARBA" id="ARBA00022692"/>
    </source>
</evidence>
<dbReference type="EMBL" id="CP016027">
    <property type="protein sequence ID" value="ANJ66386.1"/>
    <property type="molecule type" value="Genomic_DNA"/>
</dbReference>
<keyword evidence="9 17" id="KW-1133">Transmembrane helix</keyword>
<evidence type="ECO:0000256" key="3">
    <source>
        <dbReference type="ARBA" id="ARBA00010441"/>
    </source>
</evidence>
<dbReference type="InterPro" id="IPR000462">
    <property type="entry name" value="CDP-OH_P_trans"/>
</dbReference>
<evidence type="ECO:0000313" key="19">
    <source>
        <dbReference type="Proteomes" id="UP000078596"/>
    </source>
</evidence>
<sequence length="190" mass="21001">MNLPLFLTWLRIAAIPLLVLVFLFAPESAARPLSAWIFGLAAATDFLDGYLARRWNQQSSFGAFLDPVADKLIVAAALILLVYANGDIWIVLAAIIIIGREILISALREWMAETGNRAAVAVSQLGKWKTIAQMFAIMFMLNWFPLWDVIPVYQIGYWLLMVSAVLTLASGALYGMAAWRAVRAQRAAGD</sequence>
<dbReference type="PROSITE" id="PS00379">
    <property type="entry name" value="CDP_ALCOHOL_P_TRANSF"/>
    <property type="match status" value="1"/>
</dbReference>
<dbReference type="RefSeq" id="WP_066098338.1">
    <property type="nucleotide sequence ID" value="NZ_CP016027.1"/>
</dbReference>
<feature type="transmembrane region" description="Helical" evidence="17">
    <location>
        <begin position="131"/>
        <end position="150"/>
    </location>
</feature>
<protein>
    <recommendedName>
        <fullName evidence="5 15">CDP-diacylglycerol--glycerol-3-phosphate 3-phosphatidyltransferase</fullName>
        <ecNumber evidence="4 15">2.7.8.5</ecNumber>
    </recommendedName>
</protein>
<dbReference type="KEGG" id="haz:A9404_02430"/>
<dbReference type="Pfam" id="PF01066">
    <property type="entry name" value="CDP-OH_P_transf"/>
    <property type="match status" value="1"/>
</dbReference>
<keyword evidence="6" id="KW-0444">Lipid biosynthesis</keyword>
<gene>
    <name evidence="18" type="ORF">A9404_02430</name>
</gene>
<accession>A0A191ZET2</accession>
<evidence type="ECO:0000256" key="2">
    <source>
        <dbReference type="ARBA" id="ARBA00005042"/>
    </source>
</evidence>
<comment type="subcellular location">
    <subcellularLocation>
        <location evidence="1">Membrane</location>
        <topology evidence="1">Multi-pass membrane protein</topology>
    </subcellularLocation>
</comment>
<keyword evidence="19" id="KW-1185">Reference proteome</keyword>
<dbReference type="AlphaFoldDB" id="A0A191ZET2"/>
<evidence type="ECO:0000256" key="10">
    <source>
        <dbReference type="ARBA" id="ARBA00023098"/>
    </source>
</evidence>
<dbReference type="EC" id="2.7.8.5" evidence="4 15"/>
<evidence type="ECO:0000256" key="15">
    <source>
        <dbReference type="NCBIfam" id="TIGR00560"/>
    </source>
</evidence>
<dbReference type="Proteomes" id="UP000078596">
    <property type="component" value="Chromosome"/>
</dbReference>
<evidence type="ECO:0000256" key="14">
    <source>
        <dbReference type="ARBA" id="ARBA00048586"/>
    </source>
</evidence>
<dbReference type="OrthoDB" id="9796672at2"/>
<evidence type="ECO:0000256" key="9">
    <source>
        <dbReference type="ARBA" id="ARBA00022989"/>
    </source>
</evidence>
<evidence type="ECO:0000256" key="13">
    <source>
        <dbReference type="ARBA" id="ARBA00023264"/>
    </source>
</evidence>